<keyword evidence="2" id="KW-1185">Reference proteome</keyword>
<comment type="caution">
    <text evidence="1">The sequence shown here is derived from an EMBL/GenBank/DDBJ whole genome shotgun (WGS) entry which is preliminary data.</text>
</comment>
<name>A0A834WP51_9FABA</name>
<dbReference type="CDD" id="cd09272">
    <property type="entry name" value="RNase_HI_RT_Ty1"/>
    <property type="match status" value="1"/>
</dbReference>
<sequence>MLISLAASLREAAVCSKTSRRKWKELFDKTGLGKMTYFLGMEVFQCNMGIFLSQKKFATSLLRRFKMEHCKSVSTPLIPNLKVYAKSWGNSHGSSKACSEVTQTVIGVDVLMIAKALRATYSYRAVVNQAVWLRKVLAYVNAEQKEATILFVDNKSAISMAHNPVLRGKHINIKFHAVREAEKNGEVKIQHCTTNDQLADIFTKPLPRRKFNVLRVALGVSSKNLKEEM</sequence>
<organism evidence="1 2">
    <name type="scientific">Senna tora</name>
    <dbReference type="NCBI Taxonomy" id="362788"/>
    <lineage>
        <taxon>Eukaryota</taxon>
        <taxon>Viridiplantae</taxon>
        <taxon>Streptophyta</taxon>
        <taxon>Embryophyta</taxon>
        <taxon>Tracheophyta</taxon>
        <taxon>Spermatophyta</taxon>
        <taxon>Magnoliopsida</taxon>
        <taxon>eudicotyledons</taxon>
        <taxon>Gunneridae</taxon>
        <taxon>Pentapetalae</taxon>
        <taxon>rosids</taxon>
        <taxon>fabids</taxon>
        <taxon>Fabales</taxon>
        <taxon>Fabaceae</taxon>
        <taxon>Caesalpinioideae</taxon>
        <taxon>Cassia clade</taxon>
        <taxon>Senna</taxon>
    </lineage>
</organism>
<protein>
    <submittedName>
        <fullName evidence="1">Retrovirus-related Pol polyprotein from transposon TNT 1-94</fullName>
    </submittedName>
</protein>
<dbReference type="OrthoDB" id="1419235at2759"/>
<reference evidence="1" key="1">
    <citation type="submission" date="2020-09" db="EMBL/GenBank/DDBJ databases">
        <title>Genome-Enabled Discovery of Anthraquinone Biosynthesis in Senna tora.</title>
        <authorList>
            <person name="Kang S.-H."/>
            <person name="Pandey R.P."/>
            <person name="Lee C.-M."/>
            <person name="Sim J.-S."/>
            <person name="Jeong J.-T."/>
            <person name="Choi B.-S."/>
            <person name="Jung M."/>
            <person name="Ginzburg D."/>
            <person name="Zhao K."/>
            <person name="Won S.Y."/>
            <person name="Oh T.-J."/>
            <person name="Yu Y."/>
            <person name="Kim N.-H."/>
            <person name="Lee O.R."/>
            <person name="Lee T.-H."/>
            <person name="Bashyal P."/>
            <person name="Kim T.-S."/>
            <person name="Lee W.-H."/>
            <person name="Kawkins C."/>
            <person name="Kim C.-K."/>
            <person name="Kim J.S."/>
            <person name="Ahn B.O."/>
            <person name="Rhee S.Y."/>
            <person name="Sohng J.K."/>
        </authorList>
    </citation>
    <scope>NUCLEOTIDE SEQUENCE</scope>
    <source>
        <tissue evidence="1">Leaf</tissue>
    </source>
</reference>
<evidence type="ECO:0000313" key="2">
    <source>
        <dbReference type="Proteomes" id="UP000634136"/>
    </source>
</evidence>
<accession>A0A834WP51</accession>
<dbReference type="AlphaFoldDB" id="A0A834WP51"/>
<dbReference type="EMBL" id="JAAIUW010000006">
    <property type="protein sequence ID" value="KAF7826431.1"/>
    <property type="molecule type" value="Genomic_DNA"/>
</dbReference>
<gene>
    <name evidence="1" type="ORF">G2W53_017595</name>
</gene>
<proteinExistence type="predicted"/>
<dbReference type="Proteomes" id="UP000634136">
    <property type="component" value="Unassembled WGS sequence"/>
</dbReference>
<evidence type="ECO:0000313" key="1">
    <source>
        <dbReference type="EMBL" id="KAF7826431.1"/>
    </source>
</evidence>